<dbReference type="EMBL" id="JAGVRK010000001">
    <property type="protein sequence ID" value="MBS2970201.1"/>
    <property type="molecule type" value="Genomic_DNA"/>
</dbReference>
<feature type="domain" description="N-acetyltransferase" evidence="1">
    <location>
        <begin position="2"/>
        <end position="173"/>
    </location>
</feature>
<dbReference type="Proteomes" id="UP000682403">
    <property type="component" value="Unassembled WGS sequence"/>
</dbReference>
<dbReference type="InterPro" id="IPR000182">
    <property type="entry name" value="GNAT_dom"/>
</dbReference>
<evidence type="ECO:0000259" key="1">
    <source>
        <dbReference type="PROSITE" id="PS51186"/>
    </source>
</evidence>
<comment type="caution">
    <text evidence="2">The sequence shown here is derived from an EMBL/GenBank/DDBJ whole genome shotgun (WGS) entry which is preliminary data.</text>
</comment>
<dbReference type="Gene3D" id="3.40.630.30">
    <property type="match status" value="1"/>
</dbReference>
<dbReference type="Pfam" id="PF00583">
    <property type="entry name" value="Acetyltransf_1"/>
    <property type="match status" value="1"/>
</dbReference>
<organism evidence="2 3">
    <name type="scientific">Metabacillus flavus</name>
    <dbReference type="NCBI Taxonomy" id="2823519"/>
    <lineage>
        <taxon>Bacteria</taxon>
        <taxon>Bacillati</taxon>
        <taxon>Bacillota</taxon>
        <taxon>Bacilli</taxon>
        <taxon>Bacillales</taxon>
        <taxon>Bacillaceae</taxon>
        <taxon>Metabacillus</taxon>
    </lineage>
</organism>
<evidence type="ECO:0000313" key="3">
    <source>
        <dbReference type="Proteomes" id="UP000682403"/>
    </source>
</evidence>
<dbReference type="PROSITE" id="PS51186">
    <property type="entry name" value="GNAT"/>
    <property type="match status" value="1"/>
</dbReference>
<reference evidence="2 3" key="1">
    <citation type="submission" date="2021-04" db="EMBL/GenBank/DDBJ databases">
        <title>Metabacillus sp. strain KIGAM252 whole genome sequence.</title>
        <authorList>
            <person name="Seo M.-J."/>
            <person name="Cho E.-S."/>
            <person name="Hwang C.Y."/>
            <person name="Yoon D.J."/>
        </authorList>
    </citation>
    <scope>NUCLEOTIDE SEQUENCE [LARGE SCALE GENOMIC DNA]</scope>
    <source>
        <strain evidence="2 3">KIGAM252</strain>
    </source>
</reference>
<dbReference type="SUPFAM" id="SSF55729">
    <property type="entry name" value="Acyl-CoA N-acyltransferases (Nat)"/>
    <property type="match status" value="1"/>
</dbReference>
<keyword evidence="3" id="KW-1185">Reference proteome</keyword>
<keyword evidence="2" id="KW-0012">Acyltransferase</keyword>
<protein>
    <submittedName>
        <fullName evidence="2">GNAT family N-acetyltransferase</fullName>
        <ecNumber evidence="2">2.3.1.-</ecNumber>
    </submittedName>
</protein>
<name>A0ABS5LHG4_9BACI</name>
<proteinExistence type="predicted"/>
<gene>
    <name evidence="2" type="ORF">J9317_15750</name>
</gene>
<dbReference type="EC" id="2.3.1.-" evidence="2"/>
<dbReference type="GO" id="GO:0016746">
    <property type="term" value="F:acyltransferase activity"/>
    <property type="evidence" value="ECO:0007669"/>
    <property type="project" value="UniProtKB-KW"/>
</dbReference>
<keyword evidence="2" id="KW-0808">Transferase</keyword>
<dbReference type="InterPro" id="IPR016181">
    <property type="entry name" value="Acyl_CoA_acyltransferase"/>
</dbReference>
<dbReference type="RefSeq" id="WP_211560153.1">
    <property type="nucleotide sequence ID" value="NZ_JAGVRK010000001.1"/>
</dbReference>
<evidence type="ECO:0000313" key="2">
    <source>
        <dbReference type="EMBL" id="MBS2970201.1"/>
    </source>
</evidence>
<sequence length="177" mass="20558">MYKIRKAKKEDIKGIAEVHVDSWRTTYRDIVDSDYLNSLTYAEKVNQWEKADLNHLIIAEDEEGRIVGFSSYGKERSEKHGFDGEIYAIYLLDEVQRKGIGSALLLNSIDDLMDKGFQSVMVWVISENPSRGFYESYFPELIGEETFSIGNREHIEYAFGWKDIERLKSMLLQGNRV</sequence>
<dbReference type="CDD" id="cd04301">
    <property type="entry name" value="NAT_SF"/>
    <property type="match status" value="1"/>
</dbReference>
<accession>A0ABS5LHG4</accession>